<dbReference type="AlphaFoldDB" id="A0AAD8XJP1"/>
<proteinExistence type="predicted"/>
<name>A0AAD8XJP1_GLOAC</name>
<feature type="region of interest" description="Disordered" evidence="1">
    <location>
        <begin position="96"/>
        <end position="203"/>
    </location>
</feature>
<feature type="compositionally biased region" description="Low complexity" evidence="1">
    <location>
        <begin position="104"/>
        <end position="113"/>
    </location>
</feature>
<comment type="caution">
    <text evidence="2">The sequence shown here is derived from an EMBL/GenBank/DDBJ whole genome shotgun (WGS) entry which is preliminary data.</text>
</comment>
<evidence type="ECO:0000256" key="1">
    <source>
        <dbReference type="SAM" id="MobiDB-lite"/>
    </source>
</evidence>
<keyword evidence="3" id="KW-1185">Reference proteome</keyword>
<dbReference type="GeneID" id="85385677"/>
<dbReference type="RefSeq" id="XP_060367120.1">
    <property type="nucleotide sequence ID" value="XM_060501778.1"/>
</dbReference>
<sequence length="348" mass="38354">MVSVKISLQLLVSATQLEVLDMECSGSLLDSEKLNSNEKQIKRLKKVIRGNLRTLKTLEAQSRRAGQSTVPFAYRTQPTSSLYELLVPLGRSMAETGCVPKPKSVSATSSESSTRTKEPYKSSLAGISVPSDSSAPSRGAEFQKDASSYDHEALYKEERRSQYERLSRNRSSSAKTTPPSPPGPPATVRSVNHGSGASSNMREARSVLALQLQRQQSETLPKRVFEVNTANFDKLLARSQVLENGQLSGKTVTGRVNTTLEVSIISITEAGRLDLNVISCEQDKETEFKFDQGKNQPCIGMVTFTIYHSRIASSQSPTTSHKVYVVEHCRPELIFGKNFFDRDGNSKQ</sequence>
<gene>
    <name evidence="2" type="ORF">BDZ83DRAFT_227130</name>
</gene>
<protein>
    <submittedName>
        <fullName evidence="2">Uncharacterized protein</fullName>
    </submittedName>
</protein>
<dbReference type="Proteomes" id="UP001244207">
    <property type="component" value="Unassembled WGS sequence"/>
</dbReference>
<evidence type="ECO:0000313" key="2">
    <source>
        <dbReference type="EMBL" id="KAK1727065.1"/>
    </source>
</evidence>
<reference evidence="2" key="1">
    <citation type="submission" date="2021-12" db="EMBL/GenBank/DDBJ databases">
        <title>Comparative genomics, transcriptomics and evolutionary studies reveal genomic signatures of adaptation to plant cell wall in hemibiotrophic fungi.</title>
        <authorList>
            <consortium name="DOE Joint Genome Institute"/>
            <person name="Baroncelli R."/>
            <person name="Diaz J.F."/>
            <person name="Benocci T."/>
            <person name="Peng M."/>
            <person name="Battaglia E."/>
            <person name="Haridas S."/>
            <person name="Andreopoulos W."/>
            <person name="Labutti K."/>
            <person name="Pangilinan J."/>
            <person name="Floch G.L."/>
            <person name="Makela M.R."/>
            <person name="Henrissat B."/>
            <person name="Grigoriev I.V."/>
            <person name="Crouch J.A."/>
            <person name="De Vries R.P."/>
            <person name="Sukno S.A."/>
            <person name="Thon M.R."/>
        </authorList>
    </citation>
    <scope>NUCLEOTIDE SEQUENCE</scope>
    <source>
        <strain evidence="2">CBS 112980</strain>
    </source>
</reference>
<organism evidence="2 3">
    <name type="scientific">Glomerella acutata</name>
    <name type="common">Colletotrichum acutatum</name>
    <dbReference type="NCBI Taxonomy" id="27357"/>
    <lineage>
        <taxon>Eukaryota</taxon>
        <taxon>Fungi</taxon>
        <taxon>Dikarya</taxon>
        <taxon>Ascomycota</taxon>
        <taxon>Pezizomycotina</taxon>
        <taxon>Sordariomycetes</taxon>
        <taxon>Hypocreomycetidae</taxon>
        <taxon>Glomerellales</taxon>
        <taxon>Glomerellaceae</taxon>
        <taxon>Colletotrichum</taxon>
        <taxon>Colletotrichum acutatum species complex</taxon>
    </lineage>
</organism>
<feature type="compositionally biased region" description="Basic and acidic residues" evidence="1">
    <location>
        <begin position="141"/>
        <end position="167"/>
    </location>
</feature>
<accession>A0AAD8XJP1</accession>
<feature type="compositionally biased region" description="Polar residues" evidence="1">
    <location>
        <begin position="189"/>
        <end position="201"/>
    </location>
</feature>
<dbReference type="EMBL" id="JAHMHS010000027">
    <property type="protein sequence ID" value="KAK1727065.1"/>
    <property type="molecule type" value="Genomic_DNA"/>
</dbReference>
<evidence type="ECO:0000313" key="3">
    <source>
        <dbReference type="Proteomes" id="UP001244207"/>
    </source>
</evidence>